<evidence type="ECO:0000313" key="2">
    <source>
        <dbReference type="Proteomes" id="UP000257109"/>
    </source>
</evidence>
<evidence type="ECO:0000313" key="1">
    <source>
        <dbReference type="EMBL" id="RDY14381.1"/>
    </source>
</evidence>
<feature type="non-terminal residue" evidence="1">
    <location>
        <position position="1"/>
    </location>
</feature>
<dbReference type="OrthoDB" id="1432876at2759"/>
<dbReference type="PANTHER" id="PTHR47266">
    <property type="entry name" value="ENDONUCLEASE-RELATED"/>
    <property type="match status" value="1"/>
</dbReference>
<gene>
    <name evidence="1" type="ORF">CR513_00548</name>
</gene>
<proteinExistence type="predicted"/>
<comment type="caution">
    <text evidence="1">The sequence shown here is derived from an EMBL/GenBank/DDBJ whole genome shotgun (WGS) entry which is preliminary data.</text>
</comment>
<name>A0A371IH56_MUCPR</name>
<accession>A0A371IH56</accession>
<keyword evidence="2" id="KW-1185">Reference proteome</keyword>
<dbReference type="InterPro" id="IPR052160">
    <property type="entry name" value="Gypsy_RT_Integrase-like"/>
</dbReference>
<organism evidence="1 2">
    <name type="scientific">Mucuna pruriens</name>
    <name type="common">Velvet bean</name>
    <name type="synonym">Dolichos pruriens</name>
    <dbReference type="NCBI Taxonomy" id="157652"/>
    <lineage>
        <taxon>Eukaryota</taxon>
        <taxon>Viridiplantae</taxon>
        <taxon>Streptophyta</taxon>
        <taxon>Embryophyta</taxon>
        <taxon>Tracheophyta</taxon>
        <taxon>Spermatophyta</taxon>
        <taxon>Magnoliopsida</taxon>
        <taxon>eudicotyledons</taxon>
        <taxon>Gunneridae</taxon>
        <taxon>Pentapetalae</taxon>
        <taxon>rosids</taxon>
        <taxon>fabids</taxon>
        <taxon>Fabales</taxon>
        <taxon>Fabaceae</taxon>
        <taxon>Papilionoideae</taxon>
        <taxon>50 kb inversion clade</taxon>
        <taxon>NPAAA clade</taxon>
        <taxon>indigoferoid/millettioid clade</taxon>
        <taxon>Phaseoleae</taxon>
        <taxon>Mucuna</taxon>
    </lineage>
</organism>
<dbReference type="Proteomes" id="UP000257109">
    <property type="component" value="Unassembled WGS sequence"/>
</dbReference>
<reference evidence="1" key="1">
    <citation type="submission" date="2018-05" db="EMBL/GenBank/DDBJ databases">
        <title>Draft genome of Mucuna pruriens seed.</title>
        <authorList>
            <person name="Nnadi N.E."/>
            <person name="Vos R."/>
            <person name="Hasami M.H."/>
            <person name="Devisetty U.K."/>
            <person name="Aguiy J.C."/>
        </authorList>
    </citation>
    <scope>NUCLEOTIDE SEQUENCE [LARGE SCALE GENOMIC DNA]</scope>
    <source>
        <strain evidence="1">JCA_2017</strain>
    </source>
</reference>
<dbReference type="EMBL" id="QJKJ01000079">
    <property type="protein sequence ID" value="RDY14381.1"/>
    <property type="molecule type" value="Genomic_DNA"/>
</dbReference>
<protein>
    <submittedName>
        <fullName evidence="1">Mitochondrial protein</fullName>
    </submittedName>
</protein>
<dbReference type="AlphaFoldDB" id="A0A371IH56"/>
<sequence>MDPTLLNYTITKKELLAIVFALDKNFAHTYWAPKLFLLKKTDAKSRLIQWMLLLQEFNIEIRDKKGVENLIVNHLSRIERENDPMPIRDKFPNEKMLHINMHTPWFADICNFVVASHFPPEASRLYKERLQSDAKYYIWDHPYLWRLCNEQVICRCIPNAEINSVLQFCHAAPGGGHYGSTWTTTKPTIFLDSYQFVSTCKKCQKARVAISRRHEVPQQPILFYKVFDVWGIDFMGPFPICNDSAINSNLSFTKAFVSSSNIFANPGQTENNDRTMKELATPDVLEPAQTYELKSGLIHMLPKFHGLVGEDPYKHLRIPCGLLHNEAAGDIGRLHQNEGVPILPGWNSEGLVVSSTSAFQHLGRYEEHISGEVLSGIQNRVHQEGDMWDKAAYRRDFARVLGKVQQTLCHLSTPSDQRTVDDPIFL</sequence>